<dbReference type="GO" id="GO:0032561">
    <property type="term" value="F:guanyl ribonucleotide binding"/>
    <property type="evidence" value="ECO:0007669"/>
    <property type="project" value="UniProtKB-ARBA"/>
</dbReference>
<evidence type="ECO:0000259" key="2">
    <source>
        <dbReference type="Pfam" id="PF01205"/>
    </source>
</evidence>
<dbReference type="SUPFAM" id="SSF54211">
    <property type="entry name" value="Ribosomal protein S5 domain 2-like"/>
    <property type="match status" value="1"/>
</dbReference>
<dbReference type="EMBL" id="CP051152">
    <property type="protein sequence ID" value="QJQ06515.1"/>
    <property type="molecule type" value="Genomic_DNA"/>
</dbReference>
<protein>
    <submittedName>
        <fullName evidence="4">YigZ family protein</fullName>
    </submittedName>
</protein>
<proteinExistence type="inferred from homology"/>
<dbReference type="GO" id="GO:0006446">
    <property type="term" value="P:regulation of translational initiation"/>
    <property type="evidence" value="ECO:0007669"/>
    <property type="project" value="TreeGrafter"/>
</dbReference>
<dbReference type="InterPro" id="IPR015269">
    <property type="entry name" value="UPF0029_Impact_C"/>
</dbReference>
<dbReference type="InterPro" id="IPR020568">
    <property type="entry name" value="Ribosomal_Su5_D2-typ_SF"/>
</dbReference>
<dbReference type="InterPro" id="IPR036956">
    <property type="entry name" value="Impact_N_sf"/>
</dbReference>
<gene>
    <name evidence="4" type="ORF">EJG51_012405</name>
</gene>
<dbReference type="Pfam" id="PF01205">
    <property type="entry name" value="Impact_N"/>
    <property type="match status" value="1"/>
</dbReference>
<accession>A0A6M4A5U0</accession>
<dbReference type="InterPro" id="IPR023582">
    <property type="entry name" value="Impact"/>
</dbReference>
<dbReference type="SUPFAM" id="SSF54980">
    <property type="entry name" value="EF-G C-terminal domain-like"/>
    <property type="match status" value="1"/>
</dbReference>
<name>A0A6M4A5U0_9BURK</name>
<reference evidence="4 5" key="1">
    <citation type="journal article" date="2019" name="Int. J. Syst. Evol. Microbiol.">
        <title>Undibacterium piscinae sp. nov., isolated from Korean shiner intestine.</title>
        <authorList>
            <person name="Lee S.Y."/>
            <person name="Kang W."/>
            <person name="Kim P.S."/>
            <person name="Kim H.S."/>
            <person name="Sung H."/>
            <person name="Shin N.R."/>
            <person name="Whon T.W."/>
            <person name="Yun J.H."/>
            <person name="Lee J.Y."/>
            <person name="Lee J.Y."/>
            <person name="Jung M.J."/>
            <person name="Jeong Y.S."/>
            <person name="Tak E.J."/>
            <person name="Han J.E."/>
            <person name="Hyun D.W."/>
            <person name="Kang M.S."/>
            <person name="Lee K.E."/>
            <person name="Lee B.H."/>
            <person name="Bae J.W."/>
        </authorList>
    </citation>
    <scope>NUCLEOTIDE SEQUENCE [LARGE SCALE GENOMIC DNA]</scope>
    <source>
        <strain evidence="4 5">S11R28</strain>
    </source>
</reference>
<dbReference type="OrthoDB" id="9813771at2"/>
<dbReference type="GO" id="GO:0005737">
    <property type="term" value="C:cytoplasm"/>
    <property type="evidence" value="ECO:0007669"/>
    <property type="project" value="TreeGrafter"/>
</dbReference>
<dbReference type="AlphaFoldDB" id="A0A6M4A5U0"/>
<evidence type="ECO:0000256" key="1">
    <source>
        <dbReference type="ARBA" id="ARBA00007665"/>
    </source>
</evidence>
<dbReference type="Gene3D" id="3.30.70.240">
    <property type="match status" value="1"/>
</dbReference>
<organism evidence="4 5">
    <name type="scientific">Undibacterium piscinae</name>
    <dbReference type="NCBI Taxonomy" id="2495591"/>
    <lineage>
        <taxon>Bacteria</taxon>
        <taxon>Pseudomonadati</taxon>
        <taxon>Pseudomonadota</taxon>
        <taxon>Betaproteobacteria</taxon>
        <taxon>Burkholderiales</taxon>
        <taxon>Oxalobacteraceae</taxon>
        <taxon>Undibacterium</taxon>
    </lineage>
</organism>
<feature type="domain" description="UPF0029" evidence="3">
    <location>
        <begin position="134"/>
        <end position="187"/>
    </location>
</feature>
<feature type="domain" description="Impact N-terminal" evidence="2">
    <location>
        <begin position="15"/>
        <end position="115"/>
    </location>
</feature>
<dbReference type="PANTHER" id="PTHR16301:SF20">
    <property type="entry name" value="IMPACT FAMILY MEMBER YIGZ"/>
    <property type="match status" value="1"/>
</dbReference>
<comment type="similarity">
    <text evidence="1">Belongs to the IMPACT family.</text>
</comment>
<dbReference type="Pfam" id="PF09186">
    <property type="entry name" value="DUF1949"/>
    <property type="match status" value="1"/>
</dbReference>
<keyword evidence="5" id="KW-1185">Reference proteome</keyword>
<dbReference type="PANTHER" id="PTHR16301">
    <property type="entry name" value="IMPACT-RELATED"/>
    <property type="match status" value="1"/>
</dbReference>
<dbReference type="KEGG" id="upi:EJG51_012405"/>
<dbReference type="GO" id="GO:0017111">
    <property type="term" value="F:ribonucleoside triphosphate phosphatase activity"/>
    <property type="evidence" value="ECO:0007669"/>
    <property type="project" value="UniProtKB-ARBA"/>
</dbReference>
<evidence type="ECO:0000259" key="3">
    <source>
        <dbReference type="Pfam" id="PF09186"/>
    </source>
</evidence>
<evidence type="ECO:0000313" key="5">
    <source>
        <dbReference type="Proteomes" id="UP000274350"/>
    </source>
</evidence>
<dbReference type="Proteomes" id="UP000274350">
    <property type="component" value="Chromosome"/>
</dbReference>
<dbReference type="InterPro" id="IPR035647">
    <property type="entry name" value="EFG_III/V"/>
</dbReference>
<dbReference type="Gene3D" id="3.30.230.30">
    <property type="entry name" value="Impact, N-terminal domain"/>
    <property type="match status" value="1"/>
</dbReference>
<dbReference type="InterPro" id="IPR001498">
    <property type="entry name" value="Impact_N"/>
</dbReference>
<evidence type="ECO:0000313" key="4">
    <source>
        <dbReference type="EMBL" id="QJQ06515.1"/>
    </source>
</evidence>
<sequence length="197" mass="21774">MFQLAAAVHAEIEIKKSRFLGQLYPVNNRAEARSKLAEIRAQHPNAVHVCWVLLCDGDSGLDDDGEPSGTAAKPMYNVLVHKELFNVLAVVVRYWGGCKLGAGGLTRAYGQAISDTFKIAELVPVEILSEAHFAVEFSDESSLRRLCEQEGVSIIEVNYAEKATLHVRMKASQASKFEDTAFDLLRGNLQKLEKIEL</sequence>